<dbReference type="PANTHER" id="PTHR13947">
    <property type="entry name" value="GNAT FAMILY N-ACETYLTRANSFERASE"/>
    <property type="match status" value="1"/>
</dbReference>
<keyword evidence="4" id="KW-1185">Reference proteome</keyword>
<dbReference type="InterPro" id="IPR000182">
    <property type="entry name" value="GNAT_dom"/>
</dbReference>
<dbReference type="GO" id="GO:0008080">
    <property type="term" value="F:N-acetyltransferase activity"/>
    <property type="evidence" value="ECO:0007669"/>
    <property type="project" value="InterPro"/>
</dbReference>
<feature type="domain" description="N-acetyltransferase" evidence="2">
    <location>
        <begin position="1"/>
        <end position="160"/>
    </location>
</feature>
<proteinExistence type="predicted"/>
<dbReference type="PANTHER" id="PTHR13947:SF37">
    <property type="entry name" value="LD18367P"/>
    <property type="match status" value="1"/>
</dbReference>
<dbReference type="PROSITE" id="PS51186">
    <property type="entry name" value="GNAT"/>
    <property type="match status" value="1"/>
</dbReference>
<dbReference type="InterPro" id="IPR016181">
    <property type="entry name" value="Acyl_CoA_acyltransferase"/>
</dbReference>
<gene>
    <name evidence="3" type="ORF">DSM106972_052980</name>
</gene>
<reference evidence="3" key="2">
    <citation type="journal article" date="2019" name="Genome Biol. Evol.">
        <title>Day and night: Metabolic profiles and evolutionary relationships of six axenic non-marine cyanobacteria.</title>
        <authorList>
            <person name="Will S.E."/>
            <person name="Henke P."/>
            <person name="Boedeker C."/>
            <person name="Huang S."/>
            <person name="Brinkmann H."/>
            <person name="Rohde M."/>
            <person name="Jarek M."/>
            <person name="Friedl T."/>
            <person name="Seufert S."/>
            <person name="Schumacher M."/>
            <person name="Overmann J."/>
            <person name="Neumann-Schaal M."/>
            <person name="Petersen J."/>
        </authorList>
    </citation>
    <scope>NUCLEOTIDE SEQUENCE [LARGE SCALE GENOMIC DNA]</scope>
    <source>
        <strain evidence="3">PCC 7102</strain>
    </source>
</reference>
<keyword evidence="1 3" id="KW-0808">Transferase</keyword>
<name>A0A433VCB7_9CYAN</name>
<dbReference type="SUPFAM" id="SSF55729">
    <property type="entry name" value="Acyl-CoA N-acyltransferases (Nat)"/>
    <property type="match status" value="1"/>
</dbReference>
<comment type="caution">
    <text evidence="3">The sequence shown here is derived from an EMBL/GenBank/DDBJ whole genome shotgun (WGS) entry which is preliminary data.</text>
</comment>
<evidence type="ECO:0000313" key="3">
    <source>
        <dbReference type="EMBL" id="RUT03659.1"/>
    </source>
</evidence>
<dbReference type="RefSeq" id="WP_127083583.1">
    <property type="nucleotide sequence ID" value="NZ_RSCL01000013.1"/>
</dbReference>
<reference evidence="3" key="1">
    <citation type="submission" date="2018-12" db="EMBL/GenBank/DDBJ databases">
        <authorList>
            <person name="Will S."/>
            <person name="Neumann-Schaal M."/>
            <person name="Henke P."/>
        </authorList>
    </citation>
    <scope>NUCLEOTIDE SEQUENCE</scope>
    <source>
        <strain evidence="3">PCC 7102</strain>
    </source>
</reference>
<dbReference type="Gene3D" id="3.40.630.30">
    <property type="match status" value="1"/>
</dbReference>
<evidence type="ECO:0000313" key="4">
    <source>
        <dbReference type="Proteomes" id="UP000271624"/>
    </source>
</evidence>
<organism evidence="3 4">
    <name type="scientific">Dulcicalothrix desertica PCC 7102</name>
    <dbReference type="NCBI Taxonomy" id="232991"/>
    <lineage>
        <taxon>Bacteria</taxon>
        <taxon>Bacillati</taxon>
        <taxon>Cyanobacteriota</taxon>
        <taxon>Cyanophyceae</taxon>
        <taxon>Nostocales</taxon>
        <taxon>Calotrichaceae</taxon>
        <taxon>Dulcicalothrix</taxon>
    </lineage>
</organism>
<sequence>MRIEPYSYSKLDAIKSLSLRAWAPVFDSIEKSMDSDVYRSFYPDGWCVSQLNAVESVCTSTDNHVWVALESDLIVGFVAVKLHLEDSMGEIYMIAVDPDYQRRGIGAALTQLALDWMKEKGMSIAMVETGGDSGHAPARCTYEKMGFGLLPIARYFKKLN</sequence>
<dbReference type="CDD" id="cd04301">
    <property type="entry name" value="NAT_SF"/>
    <property type="match status" value="1"/>
</dbReference>
<dbReference type="EMBL" id="RSCL01000013">
    <property type="protein sequence ID" value="RUT03659.1"/>
    <property type="molecule type" value="Genomic_DNA"/>
</dbReference>
<dbReference type="InterPro" id="IPR050769">
    <property type="entry name" value="NAT_camello-type"/>
</dbReference>
<accession>A0A433VCB7</accession>
<evidence type="ECO:0000256" key="1">
    <source>
        <dbReference type="ARBA" id="ARBA00022679"/>
    </source>
</evidence>
<dbReference type="AlphaFoldDB" id="A0A433VCB7"/>
<dbReference type="Proteomes" id="UP000271624">
    <property type="component" value="Unassembled WGS sequence"/>
</dbReference>
<protein>
    <submittedName>
        <fullName evidence="3">GNAT family N-acetyltransferase</fullName>
    </submittedName>
</protein>
<evidence type="ECO:0000259" key="2">
    <source>
        <dbReference type="PROSITE" id="PS51186"/>
    </source>
</evidence>
<dbReference type="Pfam" id="PF00583">
    <property type="entry name" value="Acetyltransf_1"/>
    <property type="match status" value="1"/>
</dbReference>
<dbReference type="OrthoDB" id="9789603at2"/>